<dbReference type="Proteomes" id="UP000032142">
    <property type="component" value="Unassembled WGS sequence"/>
</dbReference>
<keyword evidence="5" id="KW-1185">Reference proteome</keyword>
<evidence type="ECO:0000256" key="1">
    <source>
        <dbReference type="SAM" id="MobiDB-lite"/>
    </source>
</evidence>
<evidence type="ECO:0000313" key="4">
    <source>
        <dbReference type="EMBL" id="KHG28709.1"/>
    </source>
</evidence>
<feature type="compositionally biased region" description="Basic and acidic residues" evidence="1">
    <location>
        <begin position="31"/>
        <end position="46"/>
    </location>
</feature>
<dbReference type="EMBL" id="KN446115">
    <property type="protein sequence ID" value="KHG28709.1"/>
    <property type="molecule type" value="Genomic_DNA"/>
</dbReference>
<proteinExistence type="predicted"/>
<sequence>MIKLYHLLQVASRTLPLSIAGVSSTFKLHNQEERNSRVDRGKEKYLSSHSGIEGNVGGRSHYQRNNSV</sequence>
<accession>A0A0B0PLI7</accession>
<evidence type="ECO:0000313" key="5">
    <source>
        <dbReference type="Proteomes" id="UP000032142"/>
    </source>
</evidence>
<feature type="region of interest" description="Disordered" evidence="1">
    <location>
        <begin position="31"/>
        <end position="68"/>
    </location>
</feature>
<reference evidence="5" key="2">
    <citation type="submission" date="2014-09" db="EMBL/GenBank/DDBJ databases">
        <authorList>
            <person name="Mudge J."/>
            <person name="Ramaraj T."/>
            <person name="Lindquist I.E."/>
            <person name="Bharti A.K."/>
            <person name="Sundararajan A."/>
            <person name="Cameron C.T."/>
            <person name="Woodward J.E."/>
            <person name="May G.D."/>
            <person name="Brubaker C."/>
            <person name="Broadhvest J."/>
            <person name="Wilkins T.A."/>
        </authorList>
    </citation>
    <scope>NUCLEOTIDE SEQUENCE</scope>
    <source>
        <strain evidence="5">cv. AKA8401</strain>
    </source>
</reference>
<reference evidence="3" key="1">
    <citation type="submission" date="2014-09" db="EMBL/GenBank/DDBJ databases">
        <title>G. arboreum L. cv. AKA8401 A2 genome assembly version 1.0.</title>
        <authorList>
            <person name="Mudge J."/>
            <person name="Ramaraj T."/>
            <person name="Lindquist I.E."/>
            <person name="Bharti A.K."/>
            <person name="Sundararajan A."/>
            <person name="Cameron C.T."/>
            <person name="Woodward J.E."/>
            <person name="May G.D."/>
            <person name="Brubaker C."/>
            <person name="Broadhvest J."/>
            <person name="Wilkins T.A."/>
        </authorList>
    </citation>
    <scope>NUCLEOTIDE SEQUENCE</scope>
</reference>
<organism evidence="3 5">
    <name type="scientific">Gossypium arboreum</name>
    <name type="common">Tree cotton</name>
    <name type="synonym">Gossypium nanking</name>
    <dbReference type="NCBI Taxonomy" id="29729"/>
    <lineage>
        <taxon>Eukaryota</taxon>
        <taxon>Viridiplantae</taxon>
        <taxon>Streptophyta</taxon>
        <taxon>Embryophyta</taxon>
        <taxon>Tracheophyta</taxon>
        <taxon>Spermatophyta</taxon>
        <taxon>Magnoliopsida</taxon>
        <taxon>eudicotyledons</taxon>
        <taxon>Gunneridae</taxon>
        <taxon>Pentapetalae</taxon>
        <taxon>rosids</taxon>
        <taxon>malvids</taxon>
        <taxon>Malvales</taxon>
        <taxon>Malvaceae</taxon>
        <taxon>Malvoideae</taxon>
        <taxon>Gossypium</taxon>
    </lineage>
</organism>
<gene>
    <name evidence="2" type="ORF">F383_20111</name>
    <name evidence="3" type="ORF">F383_32530</name>
    <name evidence="4" type="ORF">F383_35178</name>
</gene>
<evidence type="ECO:0000313" key="3">
    <source>
        <dbReference type="EMBL" id="KHG25865.1"/>
    </source>
</evidence>
<name>A0A0B0PLI7_GOSAR</name>
<dbReference type="EMBL" id="KN434116">
    <property type="protein sequence ID" value="KHG25865.1"/>
    <property type="molecule type" value="Genomic_DNA"/>
</dbReference>
<dbReference type="AlphaFoldDB" id="A0A0B0PLI7"/>
<protein>
    <submittedName>
        <fullName evidence="3">Uncharacterized protein</fullName>
    </submittedName>
</protein>
<dbReference type="EMBL" id="KN396823">
    <property type="protein sequence ID" value="KHG11996.1"/>
    <property type="molecule type" value="Genomic_DNA"/>
</dbReference>
<evidence type="ECO:0000313" key="2">
    <source>
        <dbReference type="EMBL" id="KHG11996.1"/>
    </source>
</evidence>